<comment type="caution">
    <text evidence="1">The sequence shown here is derived from an EMBL/GenBank/DDBJ whole genome shotgun (WGS) entry which is preliminary data.</text>
</comment>
<gene>
    <name evidence="1" type="ORF">DXA22_08495</name>
</gene>
<dbReference type="EMBL" id="QSDK01000015">
    <property type="protein sequence ID" value="RGY75553.1"/>
    <property type="molecule type" value="Genomic_DNA"/>
</dbReference>
<dbReference type="Proteomes" id="UP000284163">
    <property type="component" value="Unassembled WGS sequence"/>
</dbReference>
<dbReference type="AlphaFoldDB" id="A0A413KB94"/>
<name>A0A413KB94_BIFPS</name>
<evidence type="ECO:0000313" key="1">
    <source>
        <dbReference type="EMBL" id="RGY75553.1"/>
    </source>
</evidence>
<evidence type="ECO:0000313" key="2">
    <source>
        <dbReference type="Proteomes" id="UP000284163"/>
    </source>
</evidence>
<evidence type="ECO:0008006" key="3">
    <source>
        <dbReference type="Google" id="ProtNLM"/>
    </source>
</evidence>
<protein>
    <recommendedName>
        <fullName evidence="3">Leucine rich repeat variant</fullName>
    </recommendedName>
</protein>
<reference evidence="1 2" key="1">
    <citation type="submission" date="2018-08" db="EMBL/GenBank/DDBJ databases">
        <title>A genome reference for cultivated species of the human gut microbiota.</title>
        <authorList>
            <person name="Zou Y."/>
            <person name="Xue W."/>
            <person name="Luo G."/>
        </authorList>
    </citation>
    <scope>NUCLEOTIDE SEQUENCE [LARGE SCALE GENOMIC DNA]</scope>
    <source>
        <strain evidence="1 2">CF01-1</strain>
    </source>
</reference>
<accession>A0A413KB94</accession>
<proteinExistence type="predicted"/>
<organism evidence="1 2">
    <name type="scientific">Bifidobacterium pseudocatenulatum</name>
    <dbReference type="NCBI Taxonomy" id="28026"/>
    <lineage>
        <taxon>Bacteria</taxon>
        <taxon>Bacillati</taxon>
        <taxon>Actinomycetota</taxon>
        <taxon>Actinomycetes</taxon>
        <taxon>Bifidobacteriales</taxon>
        <taxon>Bifidobacteriaceae</taxon>
        <taxon>Bifidobacterium</taxon>
    </lineage>
</organism>
<sequence length="253" mass="28951">MTNNDEDTSRQAESLWRSDDWADLRWAREHSTPQQIARHLLDPQWRNRDYNALDELVEMTHDADLSSLSEDDLETLAASSLPELRQSVIRYKDTPARLLEDMARTESNTRLLQMLVESGRLSQNTIDLCCWNQTDSRLAASMLPKASDHLLVRLSGRDWWPSRKNAVESGRLDRARLSEMIEKENHPDVVSALIGTGEFDMDGEAKAIRRVITSPDLLTAYTNPMGRRYNLDRPGREVVRQAARTMLEHAPIG</sequence>